<reference evidence="4" key="1">
    <citation type="submission" date="2021-08" db="EMBL/GenBank/DDBJ databases">
        <title>WGS assembly of Ceratopteris richardii.</title>
        <authorList>
            <person name="Marchant D.B."/>
            <person name="Chen G."/>
            <person name="Jenkins J."/>
            <person name="Shu S."/>
            <person name="Leebens-Mack J."/>
            <person name="Grimwood J."/>
            <person name="Schmutz J."/>
            <person name="Soltis P."/>
            <person name="Soltis D."/>
            <person name="Chen Z.-H."/>
        </authorList>
    </citation>
    <scope>NUCLEOTIDE SEQUENCE</scope>
    <source>
        <strain evidence="4">Whitten #5841</strain>
        <tissue evidence="4">Leaf</tissue>
    </source>
</reference>
<dbReference type="GO" id="GO:0046872">
    <property type="term" value="F:metal ion binding"/>
    <property type="evidence" value="ECO:0007669"/>
    <property type="project" value="UniProtKB-KW"/>
</dbReference>
<dbReference type="Pfam" id="PF00403">
    <property type="entry name" value="HMA"/>
    <property type="match status" value="1"/>
</dbReference>
<comment type="caution">
    <text evidence="4">The sequence shown here is derived from an EMBL/GenBank/DDBJ whole genome shotgun (WGS) entry which is preliminary data.</text>
</comment>
<accession>A0A8T2UMT8</accession>
<dbReference type="Proteomes" id="UP000825935">
    <property type="component" value="Chromosome 6"/>
</dbReference>
<evidence type="ECO:0000313" key="4">
    <source>
        <dbReference type="EMBL" id="KAH7435206.1"/>
    </source>
</evidence>
<protein>
    <recommendedName>
        <fullName evidence="3">HMA domain-containing protein</fullName>
    </recommendedName>
</protein>
<evidence type="ECO:0000313" key="5">
    <source>
        <dbReference type="Proteomes" id="UP000825935"/>
    </source>
</evidence>
<dbReference type="PROSITE" id="PS01047">
    <property type="entry name" value="HMA_1"/>
    <property type="match status" value="1"/>
</dbReference>
<dbReference type="CDD" id="cd00371">
    <property type="entry name" value="HMA"/>
    <property type="match status" value="1"/>
</dbReference>
<feature type="compositionally biased region" description="Gly residues" evidence="2">
    <location>
        <begin position="118"/>
        <end position="136"/>
    </location>
</feature>
<feature type="domain" description="HMA" evidence="3">
    <location>
        <begin position="162"/>
        <end position="230"/>
    </location>
</feature>
<evidence type="ECO:0000256" key="2">
    <source>
        <dbReference type="SAM" id="MobiDB-lite"/>
    </source>
</evidence>
<dbReference type="InterPro" id="IPR036163">
    <property type="entry name" value="HMA_dom_sf"/>
</dbReference>
<dbReference type="Gene3D" id="3.30.70.100">
    <property type="match status" value="1"/>
</dbReference>
<dbReference type="AlphaFoldDB" id="A0A8T2UMT8"/>
<keyword evidence="5" id="KW-1185">Reference proteome</keyword>
<dbReference type="PROSITE" id="PS50846">
    <property type="entry name" value="HMA_2"/>
    <property type="match status" value="1"/>
</dbReference>
<dbReference type="InterPro" id="IPR006121">
    <property type="entry name" value="HMA_dom"/>
</dbReference>
<evidence type="ECO:0000259" key="3">
    <source>
        <dbReference type="PROSITE" id="PS50846"/>
    </source>
</evidence>
<feature type="region of interest" description="Disordered" evidence="2">
    <location>
        <begin position="118"/>
        <end position="140"/>
    </location>
</feature>
<organism evidence="4 5">
    <name type="scientific">Ceratopteris richardii</name>
    <name type="common">Triangle waterfern</name>
    <dbReference type="NCBI Taxonomy" id="49495"/>
    <lineage>
        <taxon>Eukaryota</taxon>
        <taxon>Viridiplantae</taxon>
        <taxon>Streptophyta</taxon>
        <taxon>Embryophyta</taxon>
        <taxon>Tracheophyta</taxon>
        <taxon>Polypodiopsida</taxon>
        <taxon>Polypodiidae</taxon>
        <taxon>Polypodiales</taxon>
        <taxon>Pteridineae</taxon>
        <taxon>Pteridaceae</taxon>
        <taxon>Parkerioideae</taxon>
        <taxon>Ceratopteris</taxon>
    </lineage>
</organism>
<gene>
    <name evidence="4" type="ORF">KP509_06G054600</name>
</gene>
<evidence type="ECO:0000256" key="1">
    <source>
        <dbReference type="ARBA" id="ARBA00022723"/>
    </source>
</evidence>
<dbReference type="SUPFAM" id="SSF55008">
    <property type="entry name" value="HMA, heavy metal-associated domain"/>
    <property type="match status" value="1"/>
</dbReference>
<name>A0A8T2UMT8_CERRI</name>
<sequence>MDRAMQLHYVRNSSSQSSSVSTALATRIFYSTSSSNPLPSPYSSSHSPHALAHIISRWSPLLSTAYLPQATICSIFRSSFPFVSSPLIRCPKHGQIMSTACISISAFASVTGGGGIGSSGGPGGGGGGGQGGGGDGSTADVVETNSLTSDSNDFSVSTSGDDIIQLNVGGMSCGGCAASVKKILEAQPNVVNASVDLASETAVVKVSIDPELLQGSAKLEIGEALAKQLSSCGFTSTVKGRDLKGRIEPACETNYIRLDAPMTW</sequence>
<dbReference type="InterPro" id="IPR017969">
    <property type="entry name" value="Heavy-metal-associated_CS"/>
</dbReference>
<dbReference type="EMBL" id="CM035411">
    <property type="protein sequence ID" value="KAH7435206.1"/>
    <property type="molecule type" value="Genomic_DNA"/>
</dbReference>
<keyword evidence="1" id="KW-0479">Metal-binding</keyword>
<dbReference type="OrthoDB" id="689350at2759"/>
<proteinExistence type="predicted"/>
<dbReference type="FunFam" id="3.30.70.100:FF:000047">
    <property type="entry name" value="Copper-transporting ATPase PAA1, chloroplastic"/>
    <property type="match status" value="1"/>
</dbReference>